<protein>
    <recommendedName>
        <fullName evidence="10">ABC transporter domain-containing protein</fullName>
    </recommendedName>
</protein>
<keyword evidence="8 9" id="KW-0472">Membrane</keyword>
<evidence type="ECO:0000256" key="7">
    <source>
        <dbReference type="ARBA" id="ARBA00022989"/>
    </source>
</evidence>
<dbReference type="InterPro" id="IPR052215">
    <property type="entry name" value="Plant_ABCG"/>
</dbReference>
<dbReference type="InterPro" id="IPR003439">
    <property type="entry name" value="ABC_transporter-like_ATP-bd"/>
</dbReference>
<proteinExistence type="inferred from homology"/>
<feature type="transmembrane region" description="Helical" evidence="9">
    <location>
        <begin position="441"/>
        <end position="464"/>
    </location>
</feature>
<feature type="transmembrane region" description="Helical" evidence="9">
    <location>
        <begin position="363"/>
        <end position="387"/>
    </location>
</feature>
<feature type="transmembrane region" description="Helical" evidence="9">
    <location>
        <begin position="476"/>
        <end position="497"/>
    </location>
</feature>
<feature type="transmembrane region" description="Helical" evidence="9">
    <location>
        <begin position="399"/>
        <end position="420"/>
    </location>
</feature>
<dbReference type="SMART" id="SM00382">
    <property type="entry name" value="AAA"/>
    <property type="match status" value="1"/>
</dbReference>
<dbReference type="PROSITE" id="PS50893">
    <property type="entry name" value="ABC_TRANSPORTER_2"/>
    <property type="match status" value="1"/>
</dbReference>
<keyword evidence="3" id="KW-0813">Transport</keyword>
<dbReference type="PROSITE" id="PS00211">
    <property type="entry name" value="ABC_TRANSPORTER_1"/>
    <property type="match status" value="1"/>
</dbReference>
<dbReference type="GO" id="GO:0140359">
    <property type="term" value="F:ABC-type transporter activity"/>
    <property type="evidence" value="ECO:0007669"/>
    <property type="project" value="InterPro"/>
</dbReference>
<accession>A0A803LGQ7</accession>
<evidence type="ECO:0000256" key="8">
    <source>
        <dbReference type="ARBA" id="ARBA00023136"/>
    </source>
</evidence>
<organism evidence="11 12">
    <name type="scientific">Chenopodium quinoa</name>
    <name type="common">Quinoa</name>
    <dbReference type="NCBI Taxonomy" id="63459"/>
    <lineage>
        <taxon>Eukaryota</taxon>
        <taxon>Viridiplantae</taxon>
        <taxon>Streptophyta</taxon>
        <taxon>Embryophyta</taxon>
        <taxon>Tracheophyta</taxon>
        <taxon>Spermatophyta</taxon>
        <taxon>Magnoliopsida</taxon>
        <taxon>eudicotyledons</taxon>
        <taxon>Gunneridae</taxon>
        <taxon>Pentapetalae</taxon>
        <taxon>Caryophyllales</taxon>
        <taxon>Chenopodiaceae</taxon>
        <taxon>Chenopodioideae</taxon>
        <taxon>Atripliceae</taxon>
        <taxon>Chenopodium</taxon>
    </lineage>
</organism>
<dbReference type="GeneID" id="110681663"/>
<dbReference type="PANTHER" id="PTHR48042">
    <property type="entry name" value="ABC TRANSPORTER G FAMILY MEMBER 11"/>
    <property type="match status" value="1"/>
</dbReference>
<dbReference type="GO" id="GO:0016020">
    <property type="term" value="C:membrane"/>
    <property type="evidence" value="ECO:0007669"/>
    <property type="project" value="UniProtKB-SubCell"/>
</dbReference>
<evidence type="ECO:0000256" key="9">
    <source>
        <dbReference type="SAM" id="Phobius"/>
    </source>
</evidence>
<dbReference type="InterPro" id="IPR017871">
    <property type="entry name" value="ABC_transporter-like_CS"/>
</dbReference>
<dbReference type="Pfam" id="PF01061">
    <property type="entry name" value="ABC2_membrane"/>
    <property type="match status" value="1"/>
</dbReference>
<dbReference type="GO" id="GO:0005524">
    <property type="term" value="F:ATP binding"/>
    <property type="evidence" value="ECO:0007669"/>
    <property type="project" value="UniProtKB-KW"/>
</dbReference>
<keyword evidence="12" id="KW-1185">Reference proteome</keyword>
<dbReference type="InterPro" id="IPR043926">
    <property type="entry name" value="ABCG_dom"/>
</dbReference>
<evidence type="ECO:0000259" key="10">
    <source>
        <dbReference type="PROSITE" id="PS50893"/>
    </source>
</evidence>
<evidence type="ECO:0000256" key="4">
    <source>
        <dbReference type="ARBA" id="ARBA00022692"/>
    </source>
</evidence>
<dbReference type="InterPro" id="IPR013525">
    <property type="entry name" value="ABC2_TM"/>
</dbReference>
<dbReference type="OMA" id="KQTWRIE"/>
<evidence type="ECO:0000313" key="12">
    <source>
        <dbReference type="Proteomes" id="UP000596660"/>
    </source>
</evidence>
<keyword evidence="6" id="KW-0067">ATP-binding</keyword>
<evidence type="ECO:0000256" key="6">
    <source>
        <dbReference type="ARBA" id="ARBA00022840"/>
    </source>
</evidence>
<evidence type="ECO:0000313" key="11">
    <source>
        <dbReference type="EnsemblPlants" id="AUR62013154-RA:cds"/>
    </source>
</evidence>
<feature type="transmembrane region" description="Helical" evidence="9">
    <location>
        <begin position="603"/>
        <end position="624"/>
    </location>
</feature>
<dbReference type="AlphaFoldDB" id="A0A803LGQ7"/>
<dbReference type="OrthoDB" id="66620at2759"/>
<dbReference type="FunFam" id="3.40.50.300:FF:001533">
    <property type="entry name" value="ABC transporter G family member 11"/>
    <property type="match status" value="1"/>
</dbReference>
<dbReference type="EnsemblPlants" id="AUR62013154-RA">
    <property type="protein sequence ID" value="AUR62013154-RA:cds"/>
    <property type="gene ID" value="AUR62013154"/>
</dbReference>
<dbReference type="KEGG" id="cqi:110681663"/>
<comment type="subcellular location">
    <subcellularLocation>
        <location evidence="1">Membrane</location>
        <topology evidence="1">Multi-pass membrane protein</topology>
    </subcellularLocation>
</comment>
<reference evidence="11" key="2">
    <citation type="submission" date="2021-03" db="UniProtKB">
        <authorList>
            <consortium name="EnsemblPlants"/>
        </authorList>
    </citation>
    <scope>IDENTIFICATION</scope>
</reference>
<comment type="similarity">
    <text evidence="2">Belongs to the ABC transporter superfamily. ABCG family. Eye pigment precursor importer (TC 3.A.1.204) subfamily.</text>
</comment>
<name>A0A803LGQ7_CHEQI</name>
<dbReference type="SUPFAM" id="SSF52540">
    <property type="entry name" value="P-loop containing nucleoside triphosphate hydrolases"/>
    <property type="match status" value="1"/>
</dbReference>
<evidence type="ECO:0000256" key="3">
    <source>
        <dbReference type="ARBA" id="ARBA00022448"/>
    </source>
</evidence>
<dbReference type="InterPro" id="IPR003593">
    <property type="entry name" value="AAA+_ATPase"/>
</dbReference>
<dbReference type="Gramene" id="AUR62013154-RA">
    <property type="protein sequence ID" value="AUR62013154-RA:cds"/>
    <property type="gene ID" value="AUR62013154"/>
</dbReference>
<dbReference type="PANTHER" id="PTHR48042:SF1">
    <property type="entry name" value="ABC TRANSPORTER G FAMILY MEMBER 11-LIKE"/>
    <property type="match status" value="1"/>
</dbReference>
<keyword evidence="5" id="KW-0547">Nucleotide-binding</keyword>
<sequence length="649" mass="72678">MNTKTGDAMEPPPPPSKLCRDDGVYLTWEDLCVTVSNREGSTKNILEDVSGYACPGQVLAIMGPSGCGKSTLLDALAGRLDMNTKQSGKLFVNGYKQALTYGTLAYVTQDDALVTTLTLQETVYYSSELQLPASMSKSEKRKRADDCIKEMGLQEAINTRIGGWGIKGLSGGERRRLSICIEILTHPKLLFLDEPTSGLDSAASFYVMSRIVGNERRNGRTIIASIHQPSSQVFRLFDNLCLLSAGRTVYFGPAGDQANEFFATNGYPCPLLQNPADHFLELINKDFDEDIEQGLVERRSTEENVNILLESYKSSENYKLVRGIISTVCEQKGEKLERKKHASLFTQCEVLTRRSFVNMYRDLGYYWLRFLVYLILAFGLGTIFFDLGYNYNSIQAKGWLLMFVSSFLTFMTIGGFPSFVEDMKVFKRERLNGHYGATSFVVANTLSSMPYLLLVSLIPGAITYYLPGLKRDYHNFIYFAMILFSCMMLVESLMMIVASIVPTFLMGIITGAGVQGLMILGAGFFRLPSDLPKPFWRYPLYYISFTKYAYQGLFKNEFEGLEIPNKQETSSGLLSSSLSSSPTISGTIILKDMWQVETSYSKWVNLAILLGMVVLYRLLFLIIIKGSEKLKPAIKAFVMRPPKQVISSS</sequence>
<evidence type="ECO:0000256" key="2">
    <source>
        <dbReference type="ARBA" id="ARBA00005814"/>
    </source>
</evidence>
<feature type="domain" description="ABC transporter" evidence="10">
    <location>
        <begin position="26"/>
        <end position="270"/>
    </location>
</feature>
<dbReference type="Pfam" id="PF00005">
    <property type="entry name" value="ABC_tran"/>
    <property type="match status" value="1"/>
</dbReference>
<feature type="transmembrane region" description="Helical" evidence="9">
    <location>
        <begin position="504"/>
        <end position="525"/>
    </location>
</feature>
<dbReference type="Proteomes" id="UP000596660">
    <property type="component" value="Unplaced"/>
</dbReference>
<reference evidence="11" key="1">
    <citation type="journal article" date="2017" name="Nature">
        <title>The genome of Chenopodium quinoa.</title>
        <authorList>
            <person name="Jarvis D.E."/>
            <person name="Ho Y.S."/>
            <person name="Lightfoot D.J."/>
            <person name="Schmoeckel S.M."/>
            <person name="Li B."/>
            <person name="Borm T.J.A."/>
            <person name="Ohyanagi H."/>
            <person name="Mineta K."/>
            <person name="Michell C.T."/>
            <person name="Saber N."/>
            <person name="Kharbatia N.M."/>
            <person name="Rupper R.R."/>
            <person name="Sharp A.R."/>
            <person name="Dally N."/>
            <person name="Boughton B.A."/>
            <person name="Woo Y.H."/>
            <person name="Gao G."/>
            <person name="Schijlen E.G.W.M."/>
            <person name="Guo X."/>
            <person name="Momin A.A."/>
            <person name="Negrao S."/>
            <person name="Al-Babili S."/>
            <person name="Gehring C."/>
            <person name="Roessner U."/>
            <person name="Jung C."/>
            <person name="Murphy K."/>
            <person name="Arold S.T."/>
            <person name="Gojobori T."/>
            <person name="van der Linden C.G."/>
            <person name="van Loo E.N."/>
            <person name="Jellen E.N."/>
            <person name="Maughan P.J."/>
            <person name="Tester M."/>
        </authorList>
    </citation>
    <scope>NUCLEOTIDE SEQUENCE [LARGE SCALE GENOMIC DNA]</scope>
    <source>
        <strain evidence="11">cv. PI 614886</strain>
    </source>
</reference>
<gene>
    <name evidence="11" type="primary">LOC110681663</name>
</gene>
<dbReference type="InterPro" id="IPR027417">
    <property type="entry name" value="P-loop_NTPase"/>
</dbReference>
<dbReference type="GO" id="GO:0016887">
    <property type="term" value="F:ATP hydrolysis activity"/>
    <property type="evidence" value="ECO:0007669"/>
    <property type="project" value="InterPro"/>
</dbReference>
<evidence type="ECO:0000256" key="1">
    <source>
        <dbReference type="ARBA" id="ARBA00004141"/>
    </source>
</evidence>
<evidence type="ECO:0000256" key="5">
    <source>
        <dbReference type="ARBA" id="ARBA00022741"/>
    </source>
</evidence>
<keyword evidence="7 9" id="KW-1133">Transmembrane helix</keyword>
<keyword evidence="4 9" id="KW-0812">Transmembrane</keyword>
<dbReference type="Gene3D" id="3.40.50.300">
    <property type="entry name" value="P-loop containing nucleotide triphosphate hydrolases"/>
    <property type="match status" value="1"/>
</dbReference>
<dbReference type="RefSeq" id="XP_021713498.1">
    <property type="nucleotide sequence ID" value="XM_021857806.1"/>
</dbReference>
<dbReference type="Pfam" id="PF19055">
    <property type="entry name" value="ABC2_membrane_7"/>
    <property type="match status" value="1"/>
</dbReference>